<reference evidence="3" key="5">
    <citation type="journal article" date="2021" name="G3 (Bethesda)">
        <title>Aegilops tauschii genome assembly Aet v5.0 features greater sequence contiguity and improved annotation.</title>
        <authorList>
            <person name="Wang L."/>
            <person name="Zhu T."/>
            <person name="Rodriguez J.C."/>
            <person name="Deal K.R."/>
            <person name="Dubcovsky J."/>
            <person name="McGuire P.E."/>
            <person name="Lux T."/>
            <person name="Spannagl M."/>
            <person name="Mayer K.F.X."/>
            <person name="Baldrich P."/>
            <person name="Meyers B.C."/>
            <person name="Huo N."/>
            <person name="Gu Y.Q."/>
            <person name="Zhou H."/>
            <person name="Devos K.M."/>
            <person name="Bennetzen J.L."/>
            <person name="Unver T."/>
            <person name="Budak H."/>
            <person name="Gulick P.J."/>
            <person name="Galiba G."/>
            <person name="Kalapos B."/>
            <person name="Nelson D.R."/>
            <person name="Li P."/>
            <person name="You F.M."/>
            <person name="Luo M.C."/>
            <person name="Dvorak J."/>
        </authorList>
    </citation>
    <scope>NUCLEOTIDE SEQUENCE [LARGE SCALE GENOMIC DNA]</scope>
    <source>
        <strain evidence="3">cv. AL8/78</strain>
    </source>
</reference>
<reference evidence="3" key="4">
    <citation type="submission" date="2019-03" db="UniProtKB">
        <authorList>
            <consortium name="EnsemblPlants"/>
        </authorList>
    </citation>
    <scope>IDENTIFICATION</scope>
</reference>
<accession>A0A453BPH5</accession>
<reference evidence="4" key="1">
    <citation type="journal article" date="2014" name="Science">
        <title>Ancient hybridizations among the ancestral genomes of bread wheat.</title>
        <authorList>
            <consortium name="International Wheat Genome Sequencing Consortium,"/>
            <person name="Marcussen T."/>
            <person name="Sandve S.R."/>
            <person name="Heier L."/>
            <person name="Spannagl M."/>
            <person name="Pfeifer M."/>
            <person name="Jakobsen K.S."/>
            <person name="Wulff B.B."/>
            <person name="Steuernagel B."/>
            <person name="Mayer K.F."/>
            <person name="Olsen O.A."/>
        </authorList>
    </citation>
    <scope>NUCLEOTIDE SEQUENCE [LARGE SCALE GENOMIC DNA]</scope>
    <source>
        <strain evidence="4">cv. AL8/78</strain>
    </source>
</reference>
<reference evidence="3" key="3">
    <citation type="journal article" date="2017" name="Nature">
        <title>Genome sequence of the progenitor of the wheat D genome Aegilops tauschii.</title>
        <authorList>
            <person name="Luo M.C."/>
            <person name="Gu Y.Q."/>
            <person name="Puiu D."/>
            <person name="Wang H."/>
            <person name="Twardziok S.O."/>
            <person name="Deal K.R."/>
            <person name="Huo N."/>
            <person name="Zhu T."/>
            <person name="Wang L."/>
            <person name="Wang Y."/>
            <person name="McGuire P.E."/>
            <person name="Liu S."/>
            <person name="Long H."/>
            <person name="Ramasamy R.K."/>
            <person name="Rodriguez J.C."/>
            <person name="Van S.L."/>
            <person name="Yuan L."/>
            <person name="Wang Z."/>
            <person name="Xia Z."/>
            <person name="Xiao L."/>
            <person name="Anderson O.D."/>
            <person name="Ouyang S."/>
            <person name="Liang Y."/>
            <person name="Zimin A.V."/>
            <person name="Pertea G."/>
            <person name="Qi P."/>
            <person name="Bennetzen J.L."/>
            <person name="Dai X."/>
            <person name="Dawson M.W."/>
            <person name="Muller H.G."/>
            <person name="Kugler K."/>
            <person name="Rivarola-Duarte L."/>
            <person name="Spannagl M."/>
            <person name="Mayer K.F.X."/>
            <person name="Lu F.H."/>
            <person name="Bevan M.W."/>
            <person name="Leroy P."/>
            <person name="Li P."/>
            <person name="You F.M."/>
            <person name="Sun Q."/>
            <person name="Liu Z."/>
            <person name="Lyons E."/>
            <person name="Wicker T."/>
            <person name="Salzberg S.L."/>
            <person name="Devos K.M."/>
            <person name="Dvorak J."/>
        </authorList>
    </citation>
    <scope>NUCLEOTIDE SEQUENCE [LARGE SCALE GENOMIC DNA]</scope>
    <source>
        <strain evidence="3">cv. AL8/78</strain>
    </source>
</reference>
<sequence length="63" mass="7080">RFFLARFINSLVHLTPLTHSALAPATSSTPRSRTLGKEKYLTLAGPPWPGRRRRPPRRGPQSC</sequence>
<dbReference type="AlphaFoldDB" id="A0A453BPH5"/>
<proteinExistence type="predicted"/>
<keyword evidence="4" id="KW-1185">Reference proteome</keyword>
<feature type="signal peptide" evidence="2">
    <location>
        <begin position="1"/>
        <end position="20"/>
    </location>
</feature>
<dbReference type="Gramene" id="AET2Gv20585500.12">
    <property type="protein sequence ID" value="AET2Gv20585500.12"/>
    <property type="gene ID" value="AET2Gv20585500"/>
</dbReference>
<evidence type="ECO:0000313" key="4">
    <source>
        <dbReference type="Proteomes" id="UP000015105"/>
    </source>
</evidence>
<name>A0A453BPH5_AEGTS</name>
<organism evidence="3 4">
    <name type="scientific">Aegilops tauschii subsp. strangulata</name>
    <name type="common">Goatgrass</name>
    <dbReference type="NCBI Taxonomy" id="200361"/>
    <lineage>
        <taxon>Eukaryota</taxon>
        <taxon>Viridiplantae</taxon>
        <taxon>Streptophyta</taxon>
        <taxon>Embryophyta</taxon>
        <taxon>Tracheophyta</taxon>
        <taxon>Spermatophyta</taxon>
        <taxon>Magnoliopsida</taxon>
        <taxon>Liliopsida</taxon>
        <taxon>Poales</taxon>
        <taxon>Poaceae</taxon>
        <taxon>BOP clade</taxon>
        <taxon>Pooideae</taxon>
        <taxon>Triticodae</taxon>
        <taxon>Triticeae</taxon>
        <taxon>Triticinae</taxon>
        <taxon>Aegilops</taxon>
    </lineage>
</organism>
<feature type="chain" id="PRO_5019505788" evidence="2">
    <location>
        <begin position="21"/>
        <end position="63"/>
    </location>
</feature>
<reference evidence="4" key="2">
    <citation type="journal article" date="2017" name="Nat. Plants">
        <title>The Aegilops tauschii genome reveals multiple impacts of transposons.</title>
        <authorList>
            <person name="Zhao G."/>
            <person name="Zou C."/>
            <person name="Li K."/>
            <person name="Wang K."/>
            <person name="Li T."/>
            <person name="Gao L."/>
            <person name="Zhang X."/>
            <person name="Wang H."/>
            <person name="Yang Z."/>
            <person name="Liu X."/>
            <person name="Jiang W."/>
            <person name="Mao L."/>
            <person name="Kong X."/>
            <person name="Jiao Y."/>
            <person name="Jia J."/>
        </authorList>
    </citation>
    <scope>NUCLEOTIDE SEQUENCE [LARGE SCALE GENOMIC DNA]</scope>
    <source>
        <strain evidence="4">cv. AL8/78</strain>
    </source>
</reference>
<dbReference type="Proteomes" id="UP000015105">
    <property type="component" value="Chromosome 2D"/>
</dbReference>
<evidence type="ECO:0000313" key="3">
    <source>
        <dbReference type="EnsemblPlants" id="AET2Gv20585500.12"/>
    </source>
</evidence>
<protein>
    <submittedName>
        <fullName evidence="3">Uncharacterized protein</fullName>
    </submittedName>
</protein>
<evidence type="ECO:0000256" key="2">
    <source>
        <dbReference type="SAM" id="SignalP"/>
    </source>
</evidence>
<feature type="region of interest" description="Disordered" evidence="1">
    <location>
        <begin position="22"/>
        <end position="63"/>
    </location>
</feature>
<evidence type="ECO:0000256" key="1">
    <source>
        <dbReference type="SAM" id="MobiDB-lite"/>
    </source>
</evidence>
<dbReference type="EnsemblPlants" id="AET2Gv20585500.12">
    <property type="protein sequence ID" value="AET2Gv20585500.12"/>
    <property type="gene ID" value="AET2Gv20585500"/>
</dbReference>
<keyword evidence="2" id="KW-0732">Signal</keyword>